<feature type="compositionally biased region" description="Basic residues" evidence="1">
    <location>
        <begin position="155"/>
        <end position="168"/>
    </location>
</feature>
<feature type="compositionally biased region" description="Basic and acidic residues" evidence="1">
    <location>
        <begin position="235"/>
        <end position="303"/>
    </location>
</feature>
<dbReference type="PROSITE" id="PS50940">
    <property type="entry name" value="CHIT_BIND_II"/>
    <property type="match status" value="1"/>
</dbReference>
<dbReference type="PANTHER" id="PTHR22933">
    <property type="entry name" value="FI18007P1-RELATED"/>
    <property type="match status" value="1"/>
</dbReference>
<dbReference type="VEuPathDB" id="VectorBase:LLONM1_003752"/>
<sequence length="802" mass="93067">GTEKSENNTSTKPALTGIPQIDYIWDPNLPRELNGYNLSNYPFLNSVPDLEDIDFKCDGLHDGFYASVKYDCQLYHHCLFGIRYDFLCANFTAFDQKTFICHFVSEVDCKNSPKYFHRNDALYEAATTTTQKPSTTTTTTTTTAAPAVAPAARPRPGRPYRRPYRRRRPQLDYYYEDEEYDDDYYEERINRRRKQRPRPRRPEYDDYEEGDRYEPRPAYNSDRTRGKMEDDDYEYDRRFERPRYRPRHEDNRRPYDDRRGYTDRRNPDEGRYRPQQERRYHDEDRRPAQDRRKPPLSDRRPNEPVKQSRHQEDEDKVIKRPIQEEPAKTVEEPTKIRPSGSGGSNPLLFAPRTPPKIRRPVPINEREKYEYSTTTSTKAPEIEPQQEEYYDDEYEDEAPVETLPPAKAPKEEATEKPRLPPQIPEKFENRRPQEREPTNPPPRRPQEYEYYGDEYDERPKSTFKKPGVVLRTSTTTPAPPPVLPARTTPKAPETESEEEERPKFTSDRFSSRIPSSGSFSFGTARLRQKEEAPEQIETPFRSTQRPQVPSIGRDVEGISIPEEPQYRQVSREKYPPPQEDLEDAYEEKPRKSSTTNPHPRRCSTTGIRPVVRVVKRPFLPSRGGNPVLPRGLQPVGINSKEVVTESSVPVDLGSTVSGVRMLEHSPPILRFPQEYNQPPQIVPQKFTYSGPRTTQAPQVDVPKSTLEEIYNSDYDVTLNDALNPTLKPIAPSRAPSSLGYSISAPAKLLERSRYSLPYTAAGDVHYSSSQLRPAVHLPPAIRRQAPPYSDPRPHVPLYELDY</sequence>
<feature type="compositionally biased region" description="Low complexity" evidence="1">
    <location>
        <begin position="511"/>
        <end position="522"/>
    </location>
</feature>
<feature type="compositionally biased region" description="Basic residues" evidence="1">
    <location>
        <begin position="190"/>
        <end position="199"/>
    </location>
</feature>
<dbReference type="InterPro" id="IPR052976">
    <property type="entry name" value="Scoloptoxin-like"/>
</dbReference>
<feature type="region of interest" description="Disordered" evidence="1">
    <location>
        <begin position="190"/>
        <end position="607"/>
    </location>
</feature>
<feature type="region of interest" description="Disordered" evidence="1">
    <location>
        <begin position="127"/>
        <end position="168"/>
    </location>
</feature>
<evidence type="ECO:0000313" key="4">
    <source>
        <dbReference type="Proteomes" id="UP000092461"/>
    </source>
</evidence>
<feature type="compositionally biased region" description="Polar residues" evidence="1">
    <location>
        <begin position="592"/>
        <end position="606"/>
    </location>
</feature>
<protein>
    <recommendedName>
        <fullName evidence="2">Chitin-binding type-2 domain-containing protein</fullName>
    </recommendedName>
</protein>
<dbReference type="EMBL" id="AJWK01000772">
    <property type="status" value="NOT_ANNOTATED_CDS"/>
    <property type="molecule type" value="Genomic_DNA"/>
</dbReference>
<dbReference type="VEuPathDB" id="VectorBase:LLOJ000231"/>
<dbReference type="InterPro" id="IPR036508">
    <property type="entry name" value="Chitin-bd_dom_sf"/>
</dbReference>
<dbReference type="AlphaFoldDB" id="A0A1B0GGV9"/>
<dbReference type="EnsemblMetazoa" id="LLOJ000231-RA">
    <property type="protein sequence ID" value="LLOJ000231-PA"/>
    <property type="gene ID" value="LLOJ000231"/>
</dbReference>
<evidence type="ECO:0000259" key="2">
    <source>
        <dbReference type="PROSITE" id="PS50940"/>
    </source>
</evidence>
<proteinExistence type="predicted"/>
<dbReference type="Gene3D" id="2.170.140.10">
    <property type="entry name" value="Chitin binding domain"/>
    <property type="match status" value="1"/>
</dbReference>
<reference evidence="3" key="1">
    <citation type="submission" date="2020-05" db="UniProtKB">
        <authorList>
            <consortium name="EnsemblMetazoa"/>
        </authorList>
    </citation>
    <scope>IDENTIFICATION</scope>
    <source>
        <strain evidence="3">Jacobina</strain>
    </source>
</reference>
<feature type="region of interest" description="Disordered" evidence="1">
    <location>
        <begin position="781"/>
        <end position="802"/>
    </location>
</feature>
<feature type="compositionally biased region" description="Basic and acidic residues" evidence="1">
    <location>
        <begin position="309"/>
        <end position="335"/>
    </location>
</feature>
<dbReference type="GO" id="GO:0005576">
    <property type="term" value="C:extracellular region"/>
    <property type="evidence" value="ECO:0007669"/>
    <property type="project" value="InterPro"/>
</dbReference>
<dbReference type="Pfam" id="PF01607">
    <property type="entry name" value="CBM_14"/>
    <property type="match status" value="1"/>
</dbReference>
<name>A0A1B0GGV9_LUTLO</name>
<dbReference type="SUPFAM" id="SSF57625">
    <property type="entry name" value="Invertebrate chitin-binding proteins"/>
    <property type="match status" value="1"/>
</dbReference>
<dbReference type="Proteomes" id="UP000092461">
    <property type="component" value="Unassembled WGS sequence"/>
</dbReference>
<dbReference type="GO" id="GO:0008061">
    <property type="term" value="F:chitin binding"/>
    <property type="evidence" value="ECO:0007669"/>
    <property type="project" value="InterPro"/>
</dbReference>
<feature type="compositionally biased region" description="Low complexity" evidence="1">
    <location>
        <begin position="127"/>
        <end position="154"/>
    </location>
</feature>
<feature type="compositionally biased region" description="Acidic residues" evidence="1">
    <location>
        <begin position="384"/>
        <end position="399"/>
    </location>
</feature>
<organism evidence="3 4">
    <name type="scientific">Lutzomyia longipalpis</name>
    <name type="common">Sand fly</name>
    <dbReference type="NCBI Taxonomy" id="7200"/>
    <lineage>
        <taxon>Eukaryota</taxon>
        <taxon>Metazoa</taxon>
        <taxon>Ecdysozoa</taxon>
        <taxon>Arthropoda</taxon>
        <taxon>Hexapoda</taxon>
        <taxon>Insecta</taxon>
        <taxon>Pterygota</taxon>
        <taxon>Neoptera</taxon>
        <taxon>Endopterygota</taxon>
        <taxon>Diptera</taxon>
        <taxon>Nematocera</taxon>
        <taxon>Psychodoidea</taxon>
        <taxon>Psychodidae</taxon>
        <taxon>Lutzomyia</taxon>
        <taxon>Lutzomyia</taxon>
    </lineage>
</organism>
<feature type="compositionally biased region" description="Basic and acidic residues" evidence="1">
    <location>
        <begin position="408"/>
        <end position="418"/>
    </location>
</feature>
<feature type="compositionally biased region" description="Basic and acidic residues" evidence="1">
    <location>
        <begin position="200"/>
        <end position="215"/>
    </location>
</feature>
<dbReference type="SMART" id="SM00494">
    <property type="entry name" value="ChtBD2"/>
    <property type="match status" value="1"/>
</dbReference>
<feature type="domain" description="Chitin-binding type-2" evidence="2">
    <location>
        <begin position="54"/>
        <end position="111"/>
    </location>
</feature>
<dbReference type="PANTHER" id="PTHR22933:SF40">
    <property type="entry name" value="CUTICULAR PROTEIN ANALOGOUS TO PERITROPHINS 1-H"/>
    <property type="match status" value="1"/>
</dbReference>
<feature type="compositionally biased region" description="Basic and acidic residues" evidence="1">
    <location>
        <begin position="425"/>
        <end position="437"/>
    </location>
</feature>
<dbReference type="InterPro" id="IPR002557">
    <property type="entry name" value="Chitin-bd_dom"/>
</dbReference>
<feature type="compositionally biased region" description="Basic and acidic residues" evidence="1">
    <location>
        <begin position="500"/>
        <end position="510"/>
    </location>
</feature>
<evidence type="ECO:0000256" key="1">
    <source>
        <dbReference type="SAM" id="MobiDB-lite"/>
    </source>
</evidence>
<keyword evidence="4" id="KW-1185">Reference proteome</keyword>
<evidence type="ECO:0000313" key="3">
    <source>
        <dbReference type="EnsemblMetazoa" id="LLOJ000231-PA"/>
    </source>
</evidence>
<accession>A0A1B0GGV9</accession>